<dbReference type="EMBL" id="SPKJ01000016">
    <property type="protein sequence ID" value="MYZ47548.1"/>
    <property type="molecule type" value="Genomic_DNA"/>
</dbReference>
<dbReference type="OrthoDB" id="9763985at2"/>
<gene>
    <name evidence="4" type="ORF">E4O86_07465</name>
</gene>
<organism evidence="4 5">
    <name type="scientific">Propylenella binzhouense</name>
    <dbReference type="NCBI Taxonomy" id="2555902"/>
    <lineage>
        <taxon>Bacteria</taxon>
        <taxon>Pseudomonadati</taxon>
        <taxon>Pseudomonadota</taxon>
        <taxon>Alphaproteobacteria</taxon>
        <taxon>Hyphomicrobiales</taxon>
        <taxon>Propylenellaceae</taxon>
        <taxon>Propylenella</taxon>
    </lineage>
</organism>
<dbReference type="InterPro" id="IPR036856">
    <property type="entry name" value="Ald_Oxase/Xan_DH_a/b_sf"/>
</dbReference>
<keyword evidence="5" id="KW-1185">Reference proteome</keyword>
<dbReference type="SMART" id="SM01008">
    <property type="entry name" value="Ald_Xan_dh_C"/>
    <property type="match status" value="1"/>
</dbReference>
<comment type="caution">
    <text evidence="4">The sequence shown here is derived from an EMBL/GenBank/DDBJ whole genome shotgun (WGS) entry which is preliminary data.</text>
</comment>
<evidence type="ECO:0000313" key="4">
    <source>
        <dbReference type="EMBL" id="MYZ47548.1"/>
    </source>
</evidence>
<dbReference type="Gene3D" id="3.30.365.10">
    <property type="entry name" value="Aldehyde oxidase/xanthine dehydrogenase, molybdopterin binding domain"/>
    <property type="match status" value="4"/>
</dbReference>
<dbReference type="GO" id="GO:0016491">
    <property type="term" value="F:oxidoreductase activity"/>
    <property type="evidence" value="ECO:0007669"/>
    <property type="project" value="UniProtKB-KW"/>
</dbReference>
<dbReference type="RefSeq" id="WP_161139891.1">
    <property type="nucleotide sequence ID" value="NZ_SPKJ01000016.1"/>
</dbReference>
<dbReference type="InterPro" id="IPR008274">
    <property type="entry name" value="AldOxase/xan_DH_MoCoBD1"/>
</dbReference>
<dbReference type="Gene3D" id="3.90.1170.50">
    <property type="entry name" value="Aldehyde oxidase/xanthine dehydrogenase, a/b hammerhead"/>
    <property type="match status" value="1"/>
</dbReference>
<dbReference type="PANTHER" id="PTHR11908">
    <property type="entry name" value="XANTHINE DEHYDROGENASE"/>
    <property type="match status" value="1"/>
</dbReference>
<dbReference type="PANTHER" id="PTHR11908:SF132">
    <property type="entry name" value="ALDEHYDE OXIDASE 1-RELATED"/>
    <property type="match status" value="1"/>
</dbReference>
<dbReference type="Proteomes" id="UP000773614">
    <property type="component" value="Unassembled WGS sequence"/>
</dbReference>
<dbReference type="InterPro" id="IPR016208">
    <property type="entry name" value="Ald_Oxase/xanthine_DH-like"/>
</dbReference>
<dbReference type="AlphaFoldDB" id="A0A964T335"/>
<dbReference type="InterPro" id="IPR037165">
    <property type="entry name" value="AldOxase/xan_DH_Mopterin-bd_sf"/>
</dbReference>
<dbReference type="InterPro" id="IPR000674">
    <property type="entry name" value="Ald_Oxase/Xan_DH_a/b"/>
</dbReference>
<dbReference type="Pfam" id="PF20256">
    <property type="entry name" value="MoCoBD_2"/>
    <property type="match status" value="1"/>
</dbReference>
<accession>A0A964T335</accession>
<dbReference type="SUPFAM" id="SSF56003">
    <property type="entry name" value="Molybdenum cofactor-binding domain"/>
    <property type="match status" value="1"/>
</dbReference>
<keyword evidence="2" id="KW-0560">Oxidoreductase</keyword>
<dbReference type="InterPro" id="IPR046867">
    <property type="entry name" value="AldOxase/xan_DH_MoCoBD2"/>
</dbReference>
<dbReference type="Pfam" id="PF01315">
    <property type="entry name" value="Ald_Xan_dh_C"/>
    <property type="match status" value="1"/>
</dbReference>
<evidence type="ECO:0000259" key="3">
    <source>
        <dbReference type="SMART" id="SM01008"/>
    </source>
</evidence>
<protein>
    <submittedName>
        <fullName evidence="4">Xanthine dehydrogenase family protein molybdopterin-binding subunit</fullName>
    </submittedName>
</protein>
<evidence type="ECO:0000256" key="1">
    <source>
        <dbReference type="ARBA" id="ARBA00022505"/>
    </source>
</evidence>
<keyword evidence="1" id="KW-0500">Molybdenum</keyword>
<sequence length="773" mass="83033">MAERGIIGKSLPRLEDPPLVTGRGRFAADINFPHQLHMRIVRSAMAHARIVSIDAEAARALPGVVAVWTAADIPDASPVDFREGPNEKLAPYRQHVLAREAVRYVGDPVAAVFAESAYVAEDAADLVAVEYEELPVVLAADAPPGEFSPGRSTEATLVRQDYGDIDAAFAAAHLVVELDLSVGRHTGVPMETRGAIGRYDAARDVLELHGAAKVPHKNRDSLGRMLGRDVTGIHLYESHVGGGFGVRGELYPEDILVLMAAMRLGRPVKWIEDRREHLMATNHSRQQRHRIRAAVDAEGRLLAIDNEFFHDQGAYIRTHGTRVADSTCGLLPGPYRLPVYRARGHFRLTNKTPAATYRSPSRYETNFVRERVMDEIGRRLGLSPVDVRRRNFLAKEEMPFARPLAALGENVVYDSGDYALLLDKALAAFRWDEVQADMARRRAAGEMVGAALAVFVEKSGLGPTDGARVIVDTTGAVEVVTGGASVGQGFETVVAQVCAETLGVDYDRIRVTHGRTDRIEYGLGAHASRATVMTANATAAAAARVRAKALDVAAEMMQAPIEALDIVAGRVVRTDIESGPSVALGEIARNLAPSAKLRNGREPGLSSDGWFDTEHQTYPYGVQMAVVKVDPETGGVAVERMLVGYDIGRAINPMLVHGQIAGGFAQGLGGALYEEFRYSETGDPLSVTFADYLIPTASEVPEVEILLTEDAPSPCNPLGIKGAGESGIAAVGAVIASAVDEAIGIPGAITELPITPQRLKRILAGIRRPLAAE</sequence>
<dbReference type="GO" id="GO:0005506">
    <property type="term" value="F:iron ion binding"/>
    <property type="evidence" value="ECO:0007669"/>
    <property type="project" value="InterPro"/>
</dbReference>
<feature type="domain" description="Aldehyde oxidase/xanthine dehydrogenase a/b hammerhead" evidence="3">
    <location>
        <begin position="21"/>
        <end position="135"/>
    </location>
</feature>
<reference evidence="4" key="1">
    <citation type="submission" date="2019-03" db="EMBL/GenBank/DDBJ databases">
        <title>Afifella sp. nov., isolated from activated sludge.</title>
        <authorList>
            <person name="Li Q."/>
            <person name="Liu Y."/>
        </authorList>
    </citation>
    <scope>NUCLEOTIDE SEQUENCE</scope>
    <source>
        <strain evidence="4">L72</strain>
    </source>
</reference>
<name>A0A964T335_9HYPH</name>
<dbReference type="Pfam" id="PF02738">
    <property type="entry name" value="MoCoBD_1"/>
    <property type="match status" value="1"/>
</dbReference>
<proteinExistence type="predicted"/>
<dbReference type="SUPFAM" id="SSF54665">
    <property type="entry name" value="CO dehydrogenase molybdoprotein N-domain-like"/>
    <property type="match status" value="1"/>
</dbReference>
<evidence type="ECO:0000313" key="5">
    <source>
        <dbReference type="Proteomes" id="UP000773614"/>
    </source>
</evidence>
<evidence type="ECO:0000256" key="2">
    <source>
        <dbReference type="ARBA" id="ARBA00023002"/>
    </source>
</evidence>